<accession>A0A840PSC6</accession>
<evidence type="ECO:0000313" key="1">
    <source>
        <dbReference type="EMBL" id="MBB5138855.1"/>
    </source>
</evidence>
<dbReference type="RefSeq" id="WP_185055706.1">
    <property type="nucleotide sequence ID" value="NZ_BAABIX010000069.1"/>
</dbReference>
<dbReference type="AlphaFoldDB" id="A0A840PSC6"/>
<gene>
    <name evidence="1" type="ORF">HNP84_008613</name>
</gene>
<sequence length="69" mass="7337">MVDLLHSHGRLQPYASVLIGAAGTVERLTGRPGFVLVRLHIGDELMDGARRAVMHVDDLRVCGGGDSAT</sequence>
<dbReference type="Proteomes" id="UP000578449">
    <property type="component" value="Unassembled WGS sequence"/>
</dbReference>
<protein>
    <submittedName>
        <fullName evidence="1">Uncharacterized protein</fullName>
    </submittedName>
</protein>
<dbReference type="EMBL" id="JACHGN010000025">
    <property type="protein sequence ID" value="MBB5138855.1"/>
    <property type="molecule type" value="Genomic_DNA"/>
</dbReference>
<name>A0A840PSC6_9ACTN</name>
<reference evidence="1 2" key="1">
    <citation type="submission" date="2020-08" db="EMBL/GenBank/DDBJ databases">
        <title>Genomic Encyclopedia of Type Strains, Phase IV (KMG-IV): sequencing the most valuable type-strain genomes for metagenomic binning, comparative biology and taxonomic classification.</title>
        <authorList>
            <person name="Goeker M."/>
        </authorList>
    </citation>
    <scope>NUCLEOTIDE SEQUENCE [LARGE SCALE GENOMIC DNA]</scope>
    <source>
        <strain evidence="1 2">DSM 45615</strain>
    </source>
</reference>
<evidence type="ECO:0000313" key="2">
    <source>
        <dbReference type="Proteomes" id="UP000578449"/>
    </source>
</evidence>
<organism evidence="1 2">
    <name type="scientific">Thermocatellispora tengchongensis</name>
    <dbReference type="NCBI Taxonomy" id="1073253"/>
    <lineage>
        <taxon>Bacteria</taxon>
        <taxon>Bacillati</taxon>
        <taxon>Actinomycetota</taxon>
        <taxon>Actinomycetes</taxon>
        <taxon>Streptosporangiales</taxon>
        <taxon>Streptosporangiaceae</taxon>
        <taxon>Thermocatellispora</taxon>
    </lineage>
</organism>
<proteinExistence type="predicted"/>
<keyword evidence="2" id="KW-1185">Reference proteome</keyword>
<comment type="caution">
    <text evidence="1">The sequence shown here is derived from an EMBL/GenBank/DDBJ whole genome shotgun (WGS) entry which is preliminary data.</text>
</comment>